<protein>
    <submittedName>
        <fullName evidence="4">Uncharacterized protein</fullName>
    </submittedName>
</protein>
<comment type="caution">
    <text evidence="4">The sequence shown here is derived from an EMBL/GenBank/DDBJ whole genome shotgun (WGS) entry which is preliminary data.</text>
</comment>
<accession>A0A8H6HVQ5</accession>
<dbReference type="EMBL" id="JACGCI010000036">
    <property type="protein sequence ID" value="KAF6754095.1"/>
    <property type="molecule type" value="Genomic_DNA"/>
</dbReference>
<dbReference type="Proteomes" id="UP000521943">
    <property type="component" value="Unassembled WGS sequence"/>
</dbReference>
<evidence type="ECO:0000256" key="2">
    <source>
        <dbReference type="ARBA" id="ARBA00022552"/>
    </source>
</evidence>
<dbReference type="GO" id="GO:0006364">
    <property type="term" value="P:rRNA processing"/>
    <property type="evidence" value="ECO:0007669"/>
    <property type="project" value="UniProtKB-KW"/>
</dbReference>
<reference evidence="4 5" key="1">
    <citation type="submission" date="2020-07" db="EMBL/GenBank/DDBJ databases">
        <title>Comparative genomics of pyrophilous fungi reveals a link between fire events and developmental genes.</title>
        <authorList>
            <consortium name="DOE Joint Genome Institute"/>
            <person name="Steindorff A.S."/>
            <person name="Carver A."/>
            <person name="Calhoun S."/>
            <person name="Stillman K."/>
            <person name="Liu H."/>
            <person name="Lipzen A."/>
            <person name="Pangilinan J."/>
            <person name="Labutti K."/>
            <person name="Bruns T.D."/>
            <person name="Grigoriev I.V."/>
        </authorList>
    </citation>
    <scope>NUCLEOTIDE SEQUENCE [LARGE SCALE GENOMIC DNA]</scope>
    <source>
        <strain evidence="4 5">CBS 144469</strain>
    </source>
</reference>
<evidence type="ECO:0000313" key="5">
    <source>
        <dbReference type="Proteomes" id="UP000521943"/>
    </source>
</evidence>
<organism evidence="4 5">
    <name type="scientific">Ephemerocybe angulata</name>
    <dbReference type="NCBI Taxonomy" id="980116"/>
    <lineage>
        <taxon>Eukaryota</taxon>
        <taxon>Fungi</taxon>
        <taxon>Dikarya</taxon>
        <taxon>Basidiomycota</taxon>
        <taxon>Agaricomycotina</taxon>
        <taxon>Agaricomycetes</taxon>
        <taxon>Agaricomycetidae</taxon>
        <taxon>Agaricales</taxon>
        <taxon>Agaricineae</taxon>
        <taxon>Psathyrellaceae</taxon>
        <taxon>Ephemerocybe</taxon>
    </lineage>
</organism>
<sequence>MEEEFEVRVEDGSAESVAKDIMKIYDEIREGKAEALEKFETLAEKTKNKKVEAIQKVVSDDEDWDDDDGESDVDEEMEDDPQLIQRPEPPKKEEPDVDEDGFTTVKAKNKGRR</sequence>
<evidence type="ECO:0000256" key="1">
    <source>
        <dbReference type="ARBA" id="ARBA00006524"/>
    </source>
</evidence>
<feature type="compositionally biased region" description="Acidic residues" evidence="3">
    <location>
        <begin position="60"/>
        <end position="81"/>
    </location>
</feature>
<evidence type="ECO:0000313" key="4">
    <source>
        <dbReference type="EMBL" id="KAF6754095.1"/>
    </source>
</evidence>
<proteinExistence type="inferred from homology"/>
<dbReference type="OrthoDB" id="263560at2759"/>
<feature type="region of interest" description="Disordered" evidence="3">
    <location>
        <begin position="57"/>
        <end position="113"/>
    </location>
</feature>
<name>A0A8H6HVQ5_9AGAR</name>
<keyword evidence="5" id="KW-1185">Reference proteome</keyword>
<keyword evidence="2" id="KW-0698">rRNA processing</keyword>
<dbReference type="InterPro" id="IPR019398">
    <property type="entry name" value="Pre-rRNA_process_TSR2"/>
</dbReference>
<dbReference type="AlphaFoldDB" id="A0A8H6HVQ5"/>
<dbReference type="PANTHER" id="PTHR21250">
    <property type="entry name" value="PRE-RRNA-PROCESSING PROTEIN TSR2 HOMOLOG"/>
    <property type="match status" value="1"/>
</dbReference>
<comment type="similarity">
    <text evidence="1">Belongs to the TSR2 family.</text>
</comment>
<gene>
    <name evidence="4" type="ORF">DFP72DRAFT_1170551</name>
</gene>
<evidence type="ECO:0000256" key="3">
    <source>
        <dbReference type="SAM" id="MobiDB-lite"/>
    </source>
</evidence>